<reference evidence="1" key="3">
    <citation type="submission" date="2025-09" db="UniProtKB">
        <authorList>
            <consortium name="Ensembl"/>
        </authorList>
    </citation>
    <scope>IDENTIFICATION</scope>
</reference>
<reference evidence="1" key="2">
    <citation type="submission" date="2025-08" db="UniProtKB">
        <authorList>
            <consortium name="Ensembl"/>
        </authorList>
    </citation>
    <scope>IDENTIFICATION</scope>
</reference>
<dbReference type="Gene3D" id="3.50.50.60">
    <property type="entry name" value="FAD/NAD(P)-binding domain"/>
    <property type="match status" value="2"/>
</dbReference>
<evidence type="ECO:0000313" key="2">
    <source>
        <dbReference type="Proteomes" id="UP000007875"/>
    </source>
</evidence>
<dbReference type="Proteomes" id="UP000007875">
    <property type="component" value="Unassembled WGS sequence"/>
</dbReference>
<dbReference type="InterPro" id="IPR036188">
    <property type="entry name" value="FAD/NAD-bd_sf"/>
</dbReference>
<keyword evidence="2" id="KW-1185">Reference proteome</keyword>
<dbReference type="GO" id="GO:0071949">
    <property type="term" value="F:FAD binding"/>
    <property type="evidence" value="ECO:0007669"/>
    <property type="project" value="TreeGrafter"/>
</dbReference>
<dbReference type="GO" id="GO:0070224">
    <property type="term" value="F:sulfide:quinone oxidoreductase activity"/>
    <property type="evidence" value="ECO:0007669"/>
    <property type="project" value="TreeGrafter"/>
</dbReference>
<evidence type="ECO:0000313" key="1">
    <source>
        <dbReference type="Ensembl" id="ENSCSAVP00000010736.1"/>
    </source>
</evidence>
<dbReference type="PANTHER" id="PTHR10632:SF2">
    <property type="entry name" value="SULFIDE:QUINONE OXIDOREDUCTASE, MITOCHONDRIAL"/>
    <property type="match status" value="1"/>
</dbReference>
<protein>
    <recommendedName>
        <fullName evidence="3">FAD/NAD(P)-binding domain-containing protein</fullName>
    </recommendedName>
</protein>
<dbReference type="GO" id="GO:0005739">
    <property type="term" value="C:mitochondrion"/>
    <property type="evidence" value="ECO:0007669"/>
    <property type="project" value="TreeGrafter"/>
</dbReference>
<name>H2YZH4_CIOSA</name>
<sequence length="147" mass="16654">MSASGKPMKDVMPSKATWIKDKIQEIDPEKNQVTLGNGETVSYKYLVVAMGIKLQFERIKGLPEAFDTPGVCSNYSAQTVGKTLEALQDFTEGNAIFTFPTPPLKCPGAPQKIMYLADEYFRKWQTKPSYYHVQQCWAFNICCQKIR</sequence>
<dbReference type="GeneTree" id="ENSGT00390000019406"/>
<proteinExistence type="predicted"/>
<dbReference type="SUPFAM" id="SSF51905">
    <property type="entry name" value="FAD/NAD(P)-binding domain"/>
    <property type="match status" value="2"/>
</dbReference>
<dbReference type="PANTHER" id="PTHR10632">
    <property type="entry name" value="SULFIDE:QUINONE OXIDOREDUCTASE"/>
    <property type="match status" value="1"/>
</dbReference>
<dbReference type="Ensembl" id="ENSCSAVT00000010866.1">
    <property type="protein sequence ID" value="ENSCSAVP00000010736.1"/>
    <property type="gene ID" value="ENSCSAVG00000006295.1"/>
</dbReference>
<organism evidence="1 2">
    <name type="scientific">Ciona savignyi</name>
    <name type="common">Pacific transparent sea squirt</name>
    <dbReference type="NCBI Taxonomy" id="51511"/>
    <lineage>
        <taxon>Eukaryota</taxon>
        <taxon>Metazoa</taxon>
        <taxon>Chordata</taxon>
        <taxon>Tunicata</taxon>
        <taxon>Ascidiacea</taxon>
        <taxon>Phlebobranchia</taxon>
        <taxon>Cionidae</taxon>
        <taxon>Ciona</taxon>
    </lineage>
</organism>
<accession>H2YZH4</accession>
<dbReference type="AlphaFoldDB" id="H2YZH4"/>
<reference evidence="2" key="1">
    <citation type="submission" date="2003-08" db="EMBL/GenBank/DDBJ databases">
        <authorList>
            <person name="Birren B."/>
            <person name="Nusbaum C."/>
            <person name="Abebe A."/>
            <person name="Abouelleil A."/>
            <person name="Adekoya E."/>
            <person name="Ait-zahra M."/>
            <person name="Allen N."/>
            <person name="Allen T."/>
            <person name="An P."/>
            <person name="Anderson M."/>
            <person name="Anderson S."/>
            <person name="Arachchi H."/>
            <person name="Armbruster J."/>
            <person name="Bachantsang P."/>
            <person name="Baldwin J."/>
            <person name="Barry A."/>
            <person name="Bayul T."/>
            <person name="Blitshsteyn B."/>
            <person name="Bloom T."/>
            <person name="Blye J."/>
            <person name="Boguslavskiy L."/>
            <person name="Borowsky M."/>
            <person name="Boukhgalter B."/>
            <person name="Brunache A."/>
            <person name="Butler J."/>
            <person name="Calixte N."/>
            <person name="Calvo S."/>
            <person name="Camarata J."/>
            <person name="Campo K."/>
            <person name="Chang J."/>
            <person name="Cheshatsang Y."/>
            <person name="Citroen M."/>
            <person name="Collymore A."/>
            <person name="Considine T."/>
            <person name="Cook A."/>
            <person name="Cooke P."/>
            <person name="Corum B."/>
            <person name="Cuomo C."/>
            <person name="David R."/>
            <person name="Dawoe T."/>
            <person name="Degray S."/>
            <person name="Dodge S."/>
            <person name="Dooley K."/>
            <person name="Dorje P."/>
            <person name="Dorjee K."/>
            <person name="Dorris L."/>
            <person name="Duffey N."/>
            <person name="Dupes A."/>
            <person name="Elkins T."/>
            <person name="Engels R."/>
            <person name="Erickson J."/>
            <person name="Farina A."/>
            <person name="Faro S."/>
            <person name="Ferreira P."/>
            <person name="Fischer H."/>
            <person name="Fitzgerald M."/>
            <person name="Foley K."/>
            <person name="Gage D."/>
            <person name="Galagan J."/>
            <person name="Gearin G."/>
            <person name="Gnerre S."/>
            <person name="Gnirke A."/>
            <person name="Goyette A."/>
            <person name="Graham J."/>
            <person name="Grandbois E."/>
            <person name="Gyaltsen K."/>
            <person name="Hafez N."/>
            <person name="Hagopian D."/>
            <person name="Hagos B."/>
            <person name="Hall J."/>
            <person name="Hatcher B."/>
            <person name="Heller A."/>
            <person name="Higgins H."/>
            <person name="Honan T."/>
            <person name="Horn A."/>
            <person name="Houde N."/>
            <person name="Hughes L."/>
            <person name="Hulme W."/>
            <person name="Husby E."/>
            <person name="Iliev I."/>
            <person name="Jaffe D."/>
            <person name="Jones C."/>
            <person name="Kamal M."/>
            <person name="Kamat A."/>
            <person name="Kamvysselis M."/>
            <person name="Karlsson E."/>
            <person name="Kells C."/>
            <person name="Kieu A."/>
            <person name="Kisner P."/>
            <person name="Kodira C."/>
            <person name="Kulbokas E."/>
            <person name="Labutti K."/>
            <person name="Lama D."/>
            <person name="Landers T."/>
            <person name="Leger J."/>
            <person name="Levine S."/>
            <person name="Lewis D."/>
            <person name="Lewis T."/>
            <person name="Lindblad-toh K."/>
            <person name="Liu X."/>
            <person name="Lokyitsang T."/>
            <person name="Lokyitsang Y."/>
            <person name="Lucien O."/>
            <person name="Lui A."/>
            <person name="Ma L.J."/>
            <person name="Mabbitt R."/>
            <person name="Macdonald J."/>
            <person name="Maclean C."/>
            <person name="Major J."/>
            <person name="Manning J."/>
            <person name="Marabella R."/>
            <person name="Maru K."/>
            <person name="Matthews C."/>
            <person name="Mauceli E."/>
            <person name="Mccarthy M."/>
            <person name="Mcdonough S."/>
            <person name="Mcghee T."/>
            <person name="Meldrim J."/>
            <person name="Meneus L."/>
            <person name="Mesirov J."/>
            <person name="Mihalev A."/>
            <person name="Mihova T."/>
            <person name="Mikkelsen T."/>
            <person name="Mlenga V."/>
            <person name="Moru K."/>
            <person name="Mozes J."/>
            <person name="Mulrain L."/>
            <person name="Munson G."/>
            <person name="Naylor J."/>
            <person name="Newes C."/>
            <person name="Nguyen C."/>
            <person name="Nguyen N."/>
            <person name="Nguyen T."/>
            <person name="Nicol R."/>
            <person name="Nielsen C."/>
            <person name="Nizzari M."/>
            <person name="Norbu C."/>
            <person name="Norbu N."/>
            <person name="O'donnell P."/>
            <person name="Okoawo O."/>
            <person name="O'leary S."/>
            <person name="Omotosho B."/>
            <person name="O'neill K."/>
            <person name="Osman S."/>
            <person name="Parker S."/>
            <person name="Perrin D."/>
            <person name="Phunkhang P."/>
            <person name="Piqani B."/>
            <person name="Purcell S."/>
            <person name="Rachupka T."/>
            <person name="Ramasamy U."/>
            <person name="Rameau R."/>
            <person name="Ray V."/>
            <person name="Raymond C."/>
            <person name="Retta R."/>
            <person name="Richardson S."/>
            <person name="Rise C."/>
            <person name="Rodriguez J."/>
            <person name="Rogers J."/>
            <person name="Rogov P."/>
            <person name="Rutman M."/>
            <person name="Schupbach R."/>
            <person name="Seaman C."/>
            <person name="Settipalli S."/>
            <person name="Sharpe T."/>
            <person name="Sheridan J."/>
            <person name="Sherpa N."/>
            <person name="Shi J."/>
            <person name="Smirnov S."/>
            <person name="Smith C."/>
            <person name="Sougnez C."/>
            <person name="Spencer B."/>
            <person name="Stalker J."/>
            <person name="Stange-thomann N."/>
            <person name="Stavropoulos S."/>
            <person name="Stetson K."/>
            <person name="Stone C."/>
            <person name="Stone S."/>
            <person name="Stubbs M."/>
            <person name="Talamas J."/>
            <person name="Tchuinga P."/>
            <person name="Tenzing P."/>
            <person name="Tesfaye S."/>
            <person name="Theodore J."/>
            <person name="Thoulutsang Y."/>
            <person name="Topham K."/>
            <person name="Towey S."/>
            <person name="Tsamla T."/>
            <person name="Tsomo N."/>
            <person name="Vallee D."/>
            <person name="Vassiliev H."/>
            <person name="Venkataraman V."/>
            <person name="Vinson J."/>
            <person name="Vo A."/>
            <person name="Wade C."/>
            <person name="Wang S."/>
            <person name="Wangchuk T."/>
            <person name="Wangdi T."/>
            <person name="Whittaker C."/>
            <person name="Wilkinson J."/>
            <person name="Wu Y."/>
            <person name="Wyman D."/>
            <person name="Yadav S."/>
            <person name="Yang S."/>
            <person name="Yang X."/>
            <person name="Yeager S."/>
            <person name="Yee E."/>
            <person name="Young G."/>
            <person name="Zainoun J."/>
            <person name="Zembeck L."/>
            <person name="Zimmer A."/>
            <person name="Zody M."/>
            <person name="Lander E."/>
        </authorList>
    </citation>
    <scope>NUCLEOTIDE SEQUENCE [LARGE SCALE GENOMIC DNA]</scope>
</reference>
<evidence type="ECO:0008006" key="3">
    <source>
        <dbReference type="Google" id="ProtNLM"/>
    </source>
</evidence>
<dbReference type="STRING" id="51511.ENSCSAVP00000010736"/>
<dbReference type="InParanoid" id="H2YZH4"/>
<dbReference type="eggNOG" id="KOG3851">
    <property type="taxonomic scope" value="Eukaryota"/>
</dbReference>
<dbReference type="HOGENOM" id="CLU_1767410_0_0_1"/>
<dbReference type="GO" id="GO:0070221">
    <property type="term" value="P:sulfide oxidation, using sulfide:quinone oxidoreductase"/>
    <property type="evidence" value="ECO:0007669"/>
    <property type="project" value="TreeGrafter"/>
</dbReference>
<dbReference type="InterPro" id="IPR015904">
    <property type="entry name" value="Sulphide_quinone_reductase"/>
</dbReference>